<keyword evidence="2" id="KW-1185">Reference proteome</keyword>
<dbReference type="EMBL" id="JBBPBN010000325">
    <property type="protein sequence ID" value="KAK8489092.1"/>
    <property type="molecule type" value="Genomic_DNA"/>
</dbReference>
<dbReference type="SUPFAM" id="SSF46689">
    <property type="entry name" value="Homeodomain-like"/>
    <property type="match status" value="1"/>
</dbReference>
<dbReference type="InterPro" id="IPR017970">
    <property type="entry name" value="Homeobox_CS"/>
</dbReference>
<dbReference type="Proteomes" id="UP001396334">
    <property type="component" value="Unassembled WGS sequence"/>
</dbReference>
<dbReference type="SMART" id="SM00389">
    <property type="entry name" value="HOX"/>
    <property type="match status" value="1"/>
</dbReference>
<dbReference type="Pfam" id="PF00046">
    <property type="entry name" value="Homeodomain"/>
    <property type="match status" value="1"/>
</dbReference>
<protein>
    <submittedName>
        <fullName evidence="1">Uncharacterized protein</fullName>
    </submittedName>
</protein>
<dbReference type="InterPro" id="IPR000047">
    <property type="entry name" value="HTH_motif"/>
</dbReference>
<accession>A0ABR2A8Q2</accession>
<dbReference type="InterPro" id="IPR003106">
    <property type="entry name" value="Leu_zip_homeo"/>
</dbReference>
<sequence length="230" mass="26609">MFAKQEQLQAAAVKVELGLLGLDLDMHPIPNVKSHRKNKRRFSDEQIRSLEVMFESDSRPESVIKQQLANELGLQPRQIAIWFQNRRARTKAKQVERDYNVLKESYEALASSYESLKLENQSLRIQLQKLKSRLEMEHGNQPSGSNRADENSGAIFDTNEKATLLFEGHDCLLSCDDNNRNVERRDEDRAVLNMIQGTDGSLTSSEKWCNFESDCFLDESSCSSNWWEYW</sequence>
<dbReference type="PANTHER" id="PTHR24326">
    <property type="entry name" value="HOMEOBOX-LEUCINE ZIPPER PROTEIN"/>
    <property type="match status" value="1"/>
</dbReference>
<dbReference type="InterPro" id="IPR009057">
    <property type="entry name" value="Homeodomain-like_sf"/>
</dbReference>
<gene>
    <name evidence="1" type="ORF">V6N11_028453</name>
</gene>
<organism evidence="1 2">
    <name type="scientific">Hibiscus sabdariffa</name>
    <name type="common">roselle</name>
    <dbReference type="NCBI Taxonomy" id="183260"/>
    <lineage>
        <taxon>Eukaryota</taxon>
        <taxon>Viridiplantae</taxon>
        <taxon>Streptophyta</taxon>
        <taxon>Embryophyta</taxon>
        <taxon>Tracheophyta</taxon>
        <taxon>Spermatophyta</taxon>
        <taxon>Magnoliopsida</taxon>
        <taxon>eudicotyledons</taxon>
        <taxon>Gunneridae</taxon>
        <taxon>Pentapetalae</taxon>
        <taxon>rosids</taxon>
        <taxon>malvids</taxon>
        <taxon>Malvales</taxon>
        <taxon>Malvaceae</taxon>
        <taxon>Malvoideae</taxon>
        <taxon>Hibiscus</taxon>
    </lineage>
</organism>
<dbReference type="InterPro" id="IPR001356">
    <property type="entry name" value="HD"/>
</dbReference>
<dbReference type="Gene3D" id="1.10.10.60">
    <property type="entry name" value="Homeodomain-like"/>
    <property type="match status" value="1"/>
</dbReference>
<dbReference type="Pfam" id="PF02183">
    <property type="entry name" value="HALZ"/>
    <property type="match status" value="1"/>
</dbReference>
<proteinExistence type="predicted"/>
<dbReference type="PANTHER" id="PTHR24326:SF552">
    <property type="entry name" value="HOMEOBOX-LEUCINE ZIPPER PROTEIN"/>
    <property type="match status" value="1"/>
</dbReference>
<dbReference type="CDD" id="cd00086">
    <property type="entry name" value="homeodomain"/>
    <property type="match status" value="1"/>
</dbReference>
<name>A0ABR2A8Q2_9ROSI</name>
<dbReference type="PROSITE" id="PS00027">
    <property type="entry name" value="HOMEOBOX_1"/>
    <property type="match status" value="1"/>
</dbReference>
<evidence type="ECO:0000313" key="2">
    <source>
        <dbReference type="Proteomes" id="UP001396334"/>
    </source>
</evidence>
<reference evidence="1 2" key="1">
    <citation type="journal article" date="2024" name="G3 (Bethesda)">
        <title>Genome assembly of Hibiscus sabdariffa L. provides insights into metabolisms of medicinal natural products.</title>
        <authorList>
            <person name="Kim T."/>
        </authorList>
    </citation>
    <scope>NUCLEOTIDE SEQUENCE [LARGE SCALE GENOMIC DNA]</scope>
    <source>
        <strain evidence="1">TK-2024</strain>
        <tissue evidence="1">Old leaves</tissue>
    </source>
</reference>
<comment type="caution">
    <text evidence="1">The sequence shown here is derived from an EMBL/GenBank/DDBJ whole genome shotgun (WGS) entry which is preliminary data.</text>
</comment>
<dbReference type="PROSITE" id="PS50071">
    <property type="entry name" value="HOMEOBOX_2"/>
    <property type="match status" value="1"/>
</dbReference>
<dbReference type="PRINTS" id="PR00031">
    <property type="entry name" value="HTHREPRESSR"/>
</dbReference>
<evidence type="ECO:0000313" key="1">
    <source>
        <dbReference type="EMBL" id="KAK8489092.1"/>
    </source>
</evidence>
<dbReference type="InterPro" id="IPR045224">
    <property type="entry name" value="HDZip_class_I_plant"/>
</dbReference>